<keyword evidence="1 5" id="KW-0808">Transferase</keyword>
<proteinExistence type="predicted"/>
<name>A0A5J4P8X8_9ZZZZ</name>
<dbReference type="EC" id="2.7.1.5" evidence="5"/>
<keyword evidence="2 5" id="KW-0418">Kinase</keyword>
<dbReference type="InterPro" id="IPR043129">
    <property type="entry name" value="ATPase_NBD"/>
</dbReference>
<dbReference type="PANTHER" id="PTHR43095:SF5">
    <property type="entry name" value="XYLULOSE KINASE"/>
    <property type="match status" value="1"/>
</dbReference>
<dbReference type="EMBL" id="SNRY01010460">
    <property type="protein sequence ID" value="KAA6305732.1"/>
    <property type="molecule type" value="Genomic_DNA"/>
</dbReference>
<comment type="caution">
    <text evidence="5">The sequence shown here is derived from an EMBL/GenBank/DDBJ whole genome shotgun (WGS) entry which is preliminary data.</text>
</comment>
<evidence type="ECO:0000256" key="1">
    <source>
        <dbReference type="ARBA" id="ARBA00022679"/>
    </source>
</evidence>
<dbReference type="AlphaFoldDB" id="A0A5J4P8X8"/>
<dbReference type="Pfam" id="PF00370">
    <property type="entry name" value="FGGY_N"/>
    <property type="match status" value="1"/>
</dbReference>
<feature type="domain" description="Carbohydrate kinase FGGY N-terminal" evidence="3">
    <location>
        <begin position="1"/>
        <end position="70"/>
    </location>
</feature>
<evidence type="ECO:0000259" key="4">
    <source>
        <dbReference type="Pfam" id="PF02782"/>
    </source>
</evidence>
<dbReference type="InterPro" id="IPR018485">
    <property type="entry name" value="FGGY_C"/>
</dbReference>
<protein>
    <submittedName>
        <fullName evidence="5">L-Rhamnulokinase</fullName>
        <ecNumber evidence="5">2.7.1.5</ecNumber>
    </submittedName>
</protein>
<accession>A0A5J4P8X8</accession>
<reference evidence="5" key="1">
    <citation type="submission" date="2019-03" db="EMBL/GenBank/DDBJ databases">
        <title>Single cell metagenomics reveals metabolic interactions within the superorganism composed of flagellate Streblomastix strix and complex community of Bacteroidetes bacteria on its surface.</title>
        <authorList>
            <person name="Treitli S.C."/>
            <person name="Kolisko M."/>
            <person name="Husnik F."/>
            <person name="Keeling P."/>
            <person name="Hampl V."/>
        </authorList>
    </citation>
    <scope>NUCLEOTIDE SEQUENCE</scope>
    <source>
        <strain evidence="5">STM</strain>
    </source>
</reference>
<dbReference type="PANTHER" id="PTHR43095">
    <property type="entry name" value="SUGAR KINASE"/>
    <property type="match status" value="1"/>
</dbReference>
<evidence type="ECO:0000259" key="3">
    <source>
        <dbReference type="Pfam" id="PF00370"/>
    </source>
</evidence>
<dbReference type="InterPro" id="IPR018484">
    <property type="entry name" value="FGGY_N"/>
</dbReference>
<dbReference type="GO" id="GO:0008993">
    <property type="term" value="F:rhamnulokinase activity"/>
    <property type="evidence" value="ECO:0007669"/>
    <property type="project" value="UniProtKB-EC"/>
</dbReference>
<gene>
    <name evidence="5" type="ORF">EZS27_042615</name>
</gene>
<feature type="non-terminal residue" evidence="5">
    <location>
        <position position="202"/>
    </location>
</feature>
<sequence>TSQLINPRNKQFEPELLNVMGLSPDIFPSKVVMPGETVGFLRDYIAKETGLNSRIPVIAVAGHDTASAVVAVPAENEKFAYISSGTWSLMGIETKEPVITEESFKMNITNEGGVDGTIRFLKNITGMWLLEQCRKEWEREGIKYTYPEIIALSDSVEAFCRLIDPDDSVFANPESMTSAISDYCKKTNQPPPENHAEYIRCI</sequence>
<evidence type="ECO:0000256" key="2">
    <source>
        <dbReference type="ARBA" id="ARBA00022777"/>
    </source>
</evidence>
<feature type="domain" description="Carbohydrate kinase FGGY C-terminal" evidence="4">
    <location>
        <begin position="80"/>
        <end position="202"/>
    </location>
</feature>
<dbReference type="Pfam" id="PF02782">
    <property type="entry name" value="FGGY_C"/>
    <property type="match status" value="1"/>
</dbReference>
<feature type="non-terminal residue" evidence="5">
    <location>
        <position position="1"/>
    </location>
</feature>
<dbReference type="InterPro" id="IPR050406">
    <property type="entry name" value="FGGY_Carb_Kinase"/>
</dbReference>
<organism evidence="5">
    <name type="scientific">termite gut metagenome</name>
    <dbReference type="NCBI Taxonomy" id="433724"/>
    <lineage>
        <taxon>unclassified sequences</taxon>
        <taxon>metagenomes</taxon>
        <taxon>organismal metagenomes</taxon>
    </lineage>
</organism>
<dbReference type="SUPFAM" id="SSF53067">
    <property type="entry name" value="Actin-like ATPase domain"/>
    <property type="match status" value="2"/>
</dbReference>
<dbReference type="Gene3D" id="3.30.420.40">
    <property type="match status" value="2"/>
</dbReference>
<evidence type="ECO:0000313" key="5">
    <source>
        <dbReference type="EMBL" id="KAA6305732.1"/>
    </source>
</evidence>